<gene>
    <name evidence="1" type="ORF">F4820DRAFT_432019</name>
</gene>
<accession>A0ACB9YRB5</accession>
<evidence type="ECO:0000313" key="2">
    <source>
        <dbReference type="Proteomes" id="UP001497700"/>
    </source>
</evidence>
<protein>
    <submittedName>
        <fullName evidence="1">Uncharacterized protein</fullName>
    </submittedName>
</protein>
<dbReference type="EMBL" id="MU393538">
    <property type="protein sequence ID" value="KAI4861936.1"/>
    <property type="molecule type" value="Genomic_DNA"/>
</dbReference>
<reference evidence="1 2" key="1">
    <citation type="journal article" date="2022" name="New Phytol.">
        <title>Ecological generalism drives hyperdiversity of secondary metabolite gene clusters in xylarialean endophytes.</title>
        <authorList>
            <person name="Franco M.E.E."/>
            <person name="Wisecaver J.H."/>
            <person name="Arnold A.E."/>
            <person name="Ju Y.M."/>
            <person name="Slot J.C."/>
            <person name="Ahrendt S."/>
            <person name="Moore L.P."/>
            <person name="Eastman K.E."/>
            <person name="Scott K."/>
            <person name="Konkel Z."/>
            <person name="Mondo S.J."/>
            <person name="Kuo A."/>
            <person name="Hayes R.D."/>
            <person name="Haridas S."/>
            <person name="Andreopoulos B."/>
            <person name="Riley R."/>
            <person name="LaButti K."/>
            <person name="Pangilinan J."/>
            <person name="Lipzen A."/>
            <person name="Amirebrahimi M."/>
            <person name="Yan J."/>
            <person name="Adam C."/>
            <person name="Keymanesh K."/>
            <person name="Ng V."/>
            <person name="Louie K."/>
            <person name="Northen T."/>
            <person name="Drula E."/>
            <person name="Henrissat B."/>
            <person name="Hsieh H.M."/>
            <person name="Youens-Clark K."/>
            <person name="Lutzoni F."/>
            <person name="Miadlikowska J."/>
            <person name="Eastwood D.C."/>
            <person name="Hamelin R.C."/>
            <person name="Grigoriev I.V."/>
            <person name="U'Ren J.M."/>
        </authorList>
    </citation>
    <scope>NUCLEOTIDE SEQUENCE [LARGE SCALE GENOMIC DNA]</scope>
    <source>
        <strain evidence="1 2">CBS 119005</strain>
    </source>
</reference>
<dbReference type="Proteomes" id="UP001497700">
    <property type="component" value="Unassembled WGS sequence"/>
</dbReference>
<organism evidence="1 2">
    <name type="scientific">Hypoxylon rubiginosum</name>
    <dbReference type="NCBI Taxonomy" id="110542"/>
    <lineage>
        <taxon>Eukaryota</taxon>
        <taxon>Fungi</taxon>
        <taxon>Dikarya</taxon>
        <taxon>Ascomycota</taxon>
        <taxon>Pezizomycotina</taxon>
        <taxon>Sordariomycetes</taxon>
        <taxon>Xylariomycetidae</taxon>
        <taxon>Xylariales</taxon>
        <taxon>Hypoxylaceae</taxon>
        <taxon>Hypoxylon</taxon>
    </lineage>
</organism>
<proteinExistence type="predicted"/>
<sequence length="494" mass="55456">MESRQEFKSDWVSRPMGKLEEFFKMLCDGGAPWNREHWHISLVLSLNPPPSIADLEPYLRRAWYILRQKYPALGAIIKANDKDPKETPHIVLEPVEVGVDIWTYKSFVTHGRTQDADELLRKLHPDALATCHWIPSTRQVMIRSSHWRIDGVGMLMLGHRFMETLVNMLGQKPDTPLDSYPTNQPREHILGSTIQDKAKSLNNTPKPVLSSLLDAGADAILATLLQGMPSIALPTRPGSEELPPSASDRRSVRLDADTTARLVATCRSRGFSVTSAVHAAIVCATARFPQHPLAKAYASFAAADLRRVLHAYDQQIEIGPLGLFHLGLPICIKDVVSPEGAGLAKDFETVARELHAVYSQDMINFWDPADGSGRKVALFELAESVPRKTMELYSQPLPPELPPVQTPDLSSLGRLERFLQRDYEFATDMGVGKVEIKDCWLGTEMLTRAMQFHVWSWKEELTLAVCFNASFYEESFASRILELVREELVLRLGI</sequence>
<comment type="caution">
    <text evidence="1">The sequence shown here is derived from an EMBL/GenBank/DDBJ whole genome shotgun (WGS) entry which is preliminary data.</text>
</comment>
<name>A0ACB9YRB5_9PEZI</name>
<keyword evidence="2" id="KW-1185">Reference proteome</keyword>
<evidence type="ECO:0000313" key="1">
    <source>
        <dbReference type="EMBL" id="KAI4861936.1"/>
    </source>
</evidence>